<sequence length="229" mass="24471">MRFDGSPDLSRCYARVVGGPSGCGAAAGPAQVLKRMFDMFGTEMYAVDTLLSQPKQPMAMCRGASSAPTPARPILTPPSLPTPVRPPPAAGFRPPVNPLPSVEASACSFDKWMMPEFRCYWKVVGPDTKVALAFGPVAAGKYGTDMTLWEGLQGRGDTYRTLLREGATALLNSYNSLPFLYPTLSVINHMNLALLGSQRQALMTALRFKRANAGVSGSASVPCKFSTCS</sequence>
<protein>
    <submittedName>
        <fullName evidence="1">Protodermal factor 1</fullName>
    </submittedName>
</protein>
<proteinExistence type="predicted"/>
<reference evidence="1" key="2">
    <citation type="submission" date="2023-04" db="EMBL/GenBank/DDBJ databases">
        <authorList>
            <person name="Bruccoleri R.E."/>
            <person name="Oakeley E.J."/>
            <person name="Faust A.-M."/>
            <person name="Dessus-Babus S."/>
            <person name="Altorfer M."/>
            <person name="Burckhardt D."/>
            <person name="Oertli M."/>
            <person name="Naumann U."/>
            <person name="Petersen F."/>
            <person name="Wong J."/>
        </authorList>
    </citation>
    <scope>NUCLEOTIDE SEQUENCE</scope>
    <source>
        <strain evidence="1">GSM-AAB239-AS_SAM_17_03QT</strain>
        <tissue evidence="1">Leaf</tissue>
    </source>
</reference>
<keyword evidence="2" id="KW-1185">Reference proteome</keyword>
<dbReference type="InterPro" id="IPR039923">
    <property type="entry name" value="Protodermal_1"/>
</dbReference>
<comment type="caution">
    <text evidence="1">The sequence shown here is derived from an EMBL/GenBank/DDBJ whole genome shotgun (WGS) entry which is preliminary data.</text>
</comment>
<dbReference type="Proteomes" id="UP001140949">
    <property type="component" value="Unassembled WGS sequence"/>
</dbReference>
<dbReference type="EMBL" id="JANAVB010014267">
    <property type="protein sequence ID" value="KAJ6834579.1"/>
    <property type="molecule type" value="Genomic_DNA"/>
</dbReference>
<organism evidence="1 2">
    <name type="scientific">Iris pallida</name>
    <name type="common">Sweet iris</name>
    <dbReference type="NCBI Taxonomy" id="29817"/>
    <lineage>
        <taxon>Eukaryota</taxon>
        <taxon>Viridiplantae</taxon>
        <taxon>Streptophyta</taxon>
        <taxon>Embryophyta</taxon>
        <taxon>Tracheophyta</taxon>
        <taxon>Spermatophyta</taxon>
        <taxon>Magnoliopsida</taxon>
        <taxon>Liliopsida</taxon>
        <taxon>Asparagales</taxon>
        <taxon>Iridaceae</taxon>
        <taxon>Iridoideae</taxon>
        <taxon>Irideae</taxon>
        <taxon>Iris</taxon>
    </lineage>
</organism>
<dbReference type="AlphaFoldDB" id="A0AAX6H0N7"/>
<evidence type="ECO:0000313" key="2">
    <source>
        <dbReference type="Proteomes" id="UP001140949"/>
    </source>
</evidence>
<evidence type="ECO:0000313" key="1">
    <source>
        <dbReference type="EMBL" id="KAJ6834579.1"/>
    </source>
</evidence>
<name>A0AAX6H0N7_IRIPA</name>
<dbReference type="PANTHER" id="PTHR33210">
    <property type="entry name" value="PROTODERMAL FACTOR 1"/>
    <property type="match status" value="1"/>
</dbReference>
<accession>A0AAX6H0N7</accession>
<gene>
    <name evidence="1" type="ORF">M6B38_334200</name>
</gene>
<reference evidence="1" key="1">
    <citation type="journal article" date="2023" name="GigaByte">
        <title>Genome assembly of the bearded iris, Iris pallida Lam.</title>
        <authorList>
            <person name="Bruccoleri R.E."/>
            <person name="Oakeley E.J."/>
            <person name="Faust A.M.E."/>
            <person name="Altorfer M."/>
            <person name="Dessus-Babus S."/>
            <person name="Burckhardt D."/>
            <person name="Oertli M."/>
            <person name="Naumann U."/>
            <person name="Petersen F."/>
            <person name="Wong J."/>
        </authorList>
    </citation>
    <scope>NUCLEOTIDE SEQUENCE</scope>
    <source>
        <strain evidence="1">GSM-AAB239-AS_SAM_17_03QT</strain>
    </source>
</reference>
<dbReference type="PANTHER" id="PTHR33210:SF24">
    <property type="entry name" value="POLLEN OLE E 1 ALLERGEN AND EXTENSIN FAMILY PROTEIN"/>
    <property type="match status" value="1"/>
</dbReference>